<organism evidence="10 11">
    <name type="scientific">Peromyscus maniculatus bairdii</name>
    <name type="common">Prairie deer mouse</name>
    <dbReference type="NCBI Taxonomy" id="230844"/>
    <lineage>
        <taxon>Eukaryota</taxon>
        <taxon>Metazoa</taxon>
        <taxon>Chordata</taxon>
        <taxon>Craniata</taxon>
        <taxon>Vertebrata</taxon>
        <taxon>Euteleostomi</taxon>
        <taxon>Mammalia</taxon>
        <taxon>Eutheria</taxon>
        <taxon>Euarchontoglires</taxon>
        <taxon>Glires</taxon>
        <taxon>Rodentia</taxon>
        <taxon>Myomorpha</taxon>
        <taxon>Muroidea</taxon>
        <taxon>Cricetidae</taxon>
        <taxon>Neotominae</taxon>
        <taxon>Peromyscus</taxon>
    </lineage>
</organism>
<evidence type="ECO:0000259" key="9">
    <source>
        <dbReference type="PROSITE" id="PS50041"/>
    </source>
</evidence>
<evidence type="ECO:0000256" key="2">
    <source>
        <dbReference type="ARBA" id="ARBA00022692"/>
    </source>
</evidence>
<dbReference type="InterPro" id="IPR001304">
    <property type="entry name" value="C-type_lectin-like"/>
</dbReference>
<evidence type="ECO:0000256" key="7">
    <source>
        <dbReference type="ARBA" id="ARBA00023157"/>
    </source>
</evidence>
<evidence type="ECO:0000256" key="8">
    <source>
        <dbReference type="SAM" id="Phobius"/>
    </source>
</evidence>
<dbReference type="AlphaFoldDB" id="A0A6I9MGI0"/>
<gene>
    <name evidence="10" type="primary">LOC102920298</name>
</gene>
<dbReference type="PROSITE" id="PS50041">
    <property type="entry name" value="C_TYPE_LECTIN_2"/>
    <property type="match status" value="1"/>
</dbReference>
<dbReference type="GeneID" id="102920298"/>
<dbReference type="PANTHER" id="PTHR46784:SF1">
    <property type="entry name" value="KILLER CELL LECTIN-LIKE RECEPTOR SUBFAMILY B MEMBER 1"/>
    <property type="match status" value="1"/>
</dbReference>
<dbReference type="InterPro" id="IPR051527">
    <property type="entry name" value="KLR_subfamily_B"/>
</dbReference>
<dbReference type="OrthoDB" id="8935730at2759"/>
<accession>A0A6I9MGI0</accession>
<sequence length="189" mass="21881">MMEILYRGSQTSHLSGRHRTTFDGKKLLTLWTVLCGGVIILLWGFFSFPKKFGATRTVRNKTCEDEMKICMNSWNKLNQNCFFIFQHKNSWLTAQETCQHYEGDLVKFNDKIELETLMHHVQALGSSAWIGLNKRNIRKSWVWTDGSKYNNLKTIQEHGDCAFMHKNGIDSTSCDDLKDYICSKIGQCP</sequence>
<reference evidence="10" key="3">
    <citation type="submission" date="2025-09" db="UniProtKB">
        <authorList>
            <consortium name="Ensembl"/>
        </authorList>
    </citation>
    <scope>IDENTIFICATION</scope>
</reference>
<keyword evidence="6 8" id="KW-0472">Membrane</keyword>
<dbReference type="SUPFAM" id="SSF56436">
    <property type="entry name" value="C-type lectin-like"/>
    <property type="match status" value="1"/>
</dbReference>
<evidence type="ECO:0000256" key="5">
    <source>
        <dbReference type="ARBA" id="ARBA00022989"/>
    </source>
</evidence>
<feature type="domain" description="C-type lectin" evidence="9">
    <location>
        <begin position="77"/>
        <end position="183"/>
    </location>
</feature>
<evidence type="ECO:0000313" key="11">
    <source>
        <dbReference type="Proteomes" id="UP000694547"/>
    </source>
</evidence>
<dbReference type="GO" id="GO:0042269">
    <property type="term" value="P:regulation of natural killer cell mediated cytotoxicity"/>
    <property type="evidence" value="ECO:0007669"/>
    <property type="project" value="TreeGrafter"/>
</dbReference>
<proteinExistence type="predicted"/>
<keyword evidence="2 8" id="KW-0812">Transmembrane</keyword>
<dbReference type="InterPro" id="IPR033992">
    <property type="entry name" value="NKR-like_CTLD"/>
</dbReference>
<name>A0A6I9MGI0_PERMB</name>
<dbReference type="GO" id="GO:0030246">
    <property type="term" value="F:carbohydrate binding"/>
    <property type="evidence" value="ECO:0007669"/>
    <property type="project" value="UniProtKB-KW"/>
</dbReference>
<keyword evidence="7" id="KW-1015">Disulfide bond</keyword>
<dbReference type="Gene3D" id="3.10.100.10">
    <property type="entry name" value="Mannose-Binding Protein A, subunit A"/>
    <property type="match status" value="1"/>
</dbReference>
<evidence type="ECO:0000313" key="10">
    <source>
        <dbReference type="Ensembl" id="ENSPEMP00000032180.1"/>
    </source>
</evidence>
<keyword evidence="3" id="KW-0430">Lectin</keyword>
<feature type="transmembrane region" description="Helical" evidence="8">
    <location>
        <begin position="27"/>
        <end position="46"/>
    </location>
</feature>
<keyword evidence="11" id="KW-1185">Reference proteome</keyword>
<dbReference type="GO" id="GO:0009986">
    <property type="term" value="C:cell surface"/>
    <property type="evidence" value="ECO:0007669"/>
    <property type="project" value="TreeGrafter"/>
</dbReference>
<evidence type="ECO:0000256" key="3">
    <source>
        <dbReference type="ARBA" id="ARBA00022734"/>
    </source>
</evidence>
<keyword evidence="5 8" id="KW-1133">Transmembrane helix</keyword>
<keyword evidence="4" id="KW-0735">Signal-anchor</keyword>
<dbReference type="SMART" id="SM00034">
    <property type="entry name" value="CLECT"/>
    <property type="match status" value="1"/>
</dbReference>
<dbReference type="RefSeq" id="XP_006996461.1">
    <property type="nucleotide sequence ID" value="XM_006996399.4"/>
</dbReference>
<dbReference type="InterPro" id="IPR016187">
    <property type="entry name" value="CTDL_fold"/>
</dbReference>
<reference evidence="10 11" key="1">
    <citation type="submission" date="2018-10" db="EMBL/GenBank/DDBJ databases">
        <title>Improved assembly of the deer mouse Peromyscus maniculatus genome.</title>
        <authorList>
            <person name="Lassance J.-M."/>
            <person name="Hoekstra H.E."/>
        </authorList>
    </citation>
    <scope>NUCLEOTIDE SEQUENCE [LARGE SCALE GENOMIC DNA]</scope>
</reference>
<dbReference type="GeneTree" id="ENSGT00940000164437"/>
<dbReference type="GO" id="GO:0005886">
    <property type="term" value="C:plasma membrane"/>
    <property type="evidence" value="ECO:0007669"/>
    <property type="project" value="TreeGrafter"/>
</dbReference>
<dbReference type="GO" id="GO:0038023">
    <property type="term" value="F:signaling receptor activity"/>
    <property type="evidence" value="ECO:0007669"/>
    <property type="project" value="TreeGrafter"/>
</dbReference>
<evidence type="ECO:0000256" key="1">
    <source>
        <dbReference type="ARBA" id="ARBA00004606"/>
    </source>
</evidence>
<dbReference type="InterPro" id="IPR016186">
    <property type="entry name" value="C-type_lectin-like/link_sf"/>
</dbReference>
<dbReference type="Proteomes" id="UP000694547">
    <property type="component" value="Chromosome 3"/>
</dbReference>
<comment type="subcellular location">
    <subcellularLocation>
        <location evidence="1">Membrane</location>
        <topology evidence="1">Single-pass type II membrane protein</topology>
    </subcellularLocation>
</comment>
<dbReference type="Ensembl" id="ENSPEMT00000042357.1">
    <property type="protein sequence ID" value="ENSPEMP00000032180.1"/>
    <property type="gene ID" value="ENSPEMG00000027785.1"/>
</dbReference>
<dbReference type="PANTHER" id="PTHR46784">
    <property type="entry name" value="KILLER CELL LECTIN-LIKE RECEPTOR SUBFAMILY B MEMBER 1"/>
    <property type="match status" value="1"/>
</dbReference>
<evidence type="ECO:0000256" key="4">
    <source>
        <dbReference type="ARBA" id="ARBA00022968"/>
    </source>
</evidence>
<protein>
    <submittedName>
        <fullName evidence="10">C-type lectin domain family 2, member m</fullName>
    </submittedName>
</protein>
<reference evidence="10" key="2">
    <citation type="submission" date="2025-08" db="UniProtKB">
        <authorList>
            <consortium name="Ensembl"/>
        </authorList>
    </citation>
    <scope>IDENTIFICATION</scope>
</reference>
<dbReference type="CDD" id="cd03593">
    <property type="entry name" value="CLECT_NK_receptors_like"/>
    <property type="match status" value="1"/>
</dbReference>
<dbReference type="Pfam" id="PF00059">
    <property type="entry name" value="Lectin_C"/>
    <property type="match status" value="1"/>
</dbReference>
<evidence type="ECO:0000256" key="6">
    <source>
        <dbReference type="ARBA" id="ARBA00023136"/>
    </source>
</evidence>